<evidence type="ECO:0000313" key="3">
    <source>
        <dbReference type="Proteomes" id="UP000515908"/>
    </source>
</evidence>
<sequence length="96" mass="11084">MINKLNAIELGEEQVDILLKVVSDVQGRMNKLKEERERLHQKCALLRTDIGAKASPGEDGEVLRLWLQHSDVFIDTLHQHMRRVLAVEEQLSSYIH</sequence>
<organism evidence="2 3">
    <name type="scientific">Angomonas deanei</name>
    <dbReference type="NCBI Taxonomy" id="59799"/>
    <lineage>
        <taxon>Eukaryota</taxon>
        <taxon>Discoba</taxon>
        <taxon>Euglenozoa</taxon>
        <taxon>Kinetoplastea</taxon>
        <taxon>Metakinetoplastina</taxon>
        <taxon>Trypanosomatida</taxon>
        <taxon>Trypanosomatidae</taxon>
        <taxon>Strigomonadinae</taxon>
        <taxon>Angomonas</taxon>
    </lineage>
</organism>
<protein>
    <submittedName>
        <fullName evidence="2">Uncharacterized protein</fullName>
    </submittedName>
</protein>
<evidence type="ECO:0000313" key="2">
    <source>
        <dbReference type="EMBL" id="CAD2212874.1"/>
    </source>
</evidence>
<dbReference type="Proteomes" id="UP000515908">
    <property type="component" value="Chromosome 01"/>
</dbReference>
<reference evidence="2 3" key="1">
    <citation type="submission" date="2020-08" db="EMBL/GenBank/DDBJ databases">
        <authorList>
            <person name="Newling K."/>
            <person name="Davey J."/>
            <person name="Forrester S."/>
        </authorList>
    </citation>
    <scope>NUCLEOTIDE SEQUENCE [LARGE SCALE GENOMIC DNA]</scope>
    <source>
        <strain evidence="3">Crithidia deanei Carvalho (ATCC PRA-265)</strain>
    </source>
</reference>
<dbReference type="VEuPathDB" id="TriTrypDB:ADEAN_000028600"/>
<accession>A0A7G2C0M5</accession>
<keyword evidence="1" id="KW-0175">Coiled coil</keyword>
<keyword evidence="3" id="KW-1185">Reference proteome</keyword>
<proteinExistence type="predicted"/>
<dbReference type="EMBL" id="LR877145">
    <property type="protein sequence ID" value="CAD2212874.1"/>
    <property type="molecule type" value="Genomic_DNA"/>
</dbReference>
<evidence type="ECO:0000256" key="1">
    <source>
        <dbReference type="SAM" id="Coils"/>
    </source>
</evidence>
<name>A0A7G2C0M5_9TRYP</name>
<feature type="coiled-coil region" evidence="1">
    <location>
        <begin position="22"/>
        <end position="49"/>
    </location>
</feature>
<dbReference type="AlphaFoldDB" id="A0A7G2C0M5"/>
<gene>
    <name evidence="2" type="ORF">ADEAN_000028600</name>
</gene>